<gene>
    <name evidence="2" type="ORF">AJ79_08625</name>
</gene>
<reference evidence="2 3" key="1">
    <citation type="submission" date="2017-10" db="EMBL/GenBank/DDBJ databases">
        <title>Comparative genomics in systemic dimorphic fungi from Ajellomycetaceae.</title>
        <authorList>
            <person name="Munoz J.F."/>
            <person name="Mcewen J.G."/>
            <person name="Clay O.K."/>
            <person name="Cuomo C.A."/>
        </authorList>
    </citation>
    <scope>NUCLEOTIDE SEQUENCE [LARGE SCALE GENOMIC DNA]</scope>
    <source>
        <strain evidence="2 3">UAMH5409</strain>
    </source>
</reference>
<evidence type="ECO:0000256" key="1">
    <source>
        <dbReference type="SAM" id="MobiDB-lite"/>
    </source>
</evidence>
<protein>
    <recommendedName>
        <fullName evidence="4">HNH nuclease domain-containing protein</fullName>
    </recommendedName>
</protein>
<name>A0A2B7WIN0_9EURO</name>
<evidence type="ECO:0000313" key="3">
    <source>
        <dbReference type="Proteomes" id="UP000223968"/>
    </source>
</evidence>
<feature type="region of interest" description="Disordered" evidence="1">
    <location>
        <begin position="248"/>
        <end position="298"/>
    </location>
</feature>
<keyword evidence="3" id="KW-1185">Reference proteome</keyword>
<proteinExistence type="predicted"/>
<dbReference type="AlphaFoldDB" id="A0A2B7WIN0"/>
<evidence type="ECO:0008006" key="4">
    <source>
        <dbReference type="Google" id="ProtNLM"/>
    </source>
</evidence>
<dbReference type="Proteomes" id="UP000223968">
    <property type="component" value="Unassembled WGS sequence"/>
</dbReference>
<sequence length="298" mass="33450">MLPLLGNQRKRPQSTTSSPASSRKSSSRHSVNQRQSRVSSIRDEEVADVIEPLESTATSHPRPKRSELQKSLCKSRGNTRCVVTQMPEVVEIAHIYPHSMSSLPDHGIVWDLLRVFWSDERIQQWKAAVFTENTTEFFWLRKYPRRPHQSITTRPELPASLDGDMTNMKLFSCETEENIHSGTILTLHTDDPETKPLPSTALLEMQWILHRLTALSGAADIFFSEFDQYGDSSDASFDLGVSDESSLREGYSRWGDGSDGSPDSDIPAEKDVMKGDVTMENSQANTGFEPTLSTEAVF</sequence>
<dbReference type="EMBL" id="PDNB01000210">
    <property type="protein sequence ID" value="PGG99233.1"/>
    <property type="molecule type" value="Genomic_DNA"/>
</dbReference>
<dbReference type="OrthoDB" id="5416097at2759"/>
<feature type="region of interest" description="Disordered" evidence="1">
    <location>
        <begin position="52"/>
        <end position="71"/>
    </location>
</feature>
<evidence type="ECO:0000313" key="2">
    <source>
        <dbReference type="EMBL" id="PGG99233.1"/>
    </source>
</evidence>
<feature type="region of interest" description="Disordered" evidence="1">
    <location>
        <begin position="1"/>
        <end position="46"/>
    </location>
</feature>
<accession>A0A2B7WIN0</accession>
<feature type="compositionally biased region" description="Polar residues" evidence="1">
    <location>
        <begin position="279"/>
        <end position="298"/>
    </location>
</feature>
<feature type="compositionally biased region" description="Low complexity" evidence="1">
    <location>
        <begin position="14"/>
        <end position="30"/>
    </location>
</feature>
<organism evidence="2 3">
    <name type="scientific">Helicocarpus griseus UAMH5409</name>
    <dbReference type="NCBI Taxonomy" id="1447875"/>
    <lineage>
        <taxon>Eukaryota</taxon>
        <taxon>Fungi</taxon>
        <taxon>Dikarya</taxon>
        <taxon>Ascomycota</taxon>
        <taxon>Pezizomycotina</taxon>
        <taxon>Eurotiomycetes</taxon>
        <taxon>Eurotiomycetidae</taxon>
        <taxon>Onygenales</taxon>
        <taxon>Ajellomycetaceae</taxon>
        <taxon>Helicocarpus</taxon>
    </lineage>
</organism>
<comment type="caution">
    <text evidence="2">The sequence shown here is derived from an EMBL/GenBank/DDBJ whole genome shotgun (WGS) entry which is preliminary data.</text>
</comment>